<dbReference type="PIRSF" id="PIRSF005357">
    <property type="entry name" value="UCP005357"/>
    <property type="match status" value="1"/>
</dbReference>
<accession>Q9UZF8</accession>
<dbReference type="KEGG" id="pab:PAB1589"/>
<keyword evidence="3" id="KW-1185">Reference proteome</keyword>
<dbReference type="AlphaFoldDB" id="Q9UZF8"/>
<evidence type="ECO:0000313" key="2">
    <source>
        <dbReference type="EMBL" id="CCE70621.1"/>
    </source>
</evidence>
<dbReference type="STRING" id="272844.PAB1589"/>
<dbReference type="PATRIC" id="fig|272844.11.peg.1265"/>
<evidence type="ECO:0000313" key="4">
    <source>
        <dbReference type="Proteomes" id="UP000009139"/>
    </source>
</evidence>
<dbReference type="OrthoDB" id="185087at2157"/>
<dbReference type="PIR" id="H75099">
    <property type="entry name" value="H75099"/>
</dbReference>
<reference evidence="1 3" key="4">
    <citation type="journal article" date="2003" name="Mol. Microbiol.">
        <title>An integrated analysis of the genome of the hyperthermophilic archaeon Pyrococcus abyssi.</title>
        <authorList>
            <person name="Cohen G."/>
            <person name="Barbe V."/>
            <person name="Flament D."/>
            <person name="Galperin M."/>
            <person name="Heilig R."/>
            <person name="Ripp R."/>
            <person name="Lecompte O."/>
            <person name="Prieur D."/>
            <person name="Poch O."/>
            <person name="Quellerou J."/>
            <person name="Thierry J.C."/>
            <person name="Van der Oost J."/>
            <person name="Weissenbach J."/>
            <person name="Zivanovic Y."/>
            <person name="Forterre P."/>
        </authorList>
    </citation>
    <scope>NUCLEOTIDE SEQUENCE [LARGE SCALE GENOMIC DNA]</scope>
    <source>
        <strain evidence="3">GE5 / Orsay</strain>
        <strain evidence="1">Orsay</strain>
    </source>
</reference>
<dbReference type="Proteomes" id="UP000009139">
    <property type="component" value="Chromosome"/>
</dbReference>
<dbReference type="EMBL" id="AJ248286">
    <property type="protein sequence ID" value="CAB50101.1"/>
    <property type="molecule type" value="Genomic_DNA"/>
</dbReference>
<dbReference type="PANTHER" id="PTHR39662">
    <property type="entry name" value="DUF354 DOMAIN-CONTAINING PROTEIN-RELATED"/>
    <property type="match status" value="1"/>
</dbReference>
<sequence>MAHRVWIDIANTAEIPFFKPIISELKHKYQIYLTCWKRGEVPELLRSLGFQVKPILSDFADPIKKALSVGLRTSLLTATAPKFDAVVTMENVMPLPSAYLRRKTSIIILDNDVKLNAPQSIFQRLENRVKKLAKYVLVPEIAYDEFSRFFGKDILTYPGIKEHVSISDYVPDPEFLSKVPFEEYIVLRPESLASHYVLEKESIVPELLDMFTKEGVNIIYLPRNKAERALSRGFEVYIPPKPLNGLDLSYYSNAVLTGSGTMAREAALLGVLAVSFFPGKQLLAIDKYLIEKGEIFHSRDPRAIVEYVISNLKVRKKPKVKEGKKIKAYIISLINDLIDGSILL</sequence>
<organism evidence="1 3">
    <name type="scientific">Pyrococcus abyssi (strain GE5 / Orsay)</name>
    <dbReference type="NCBI Taxonomy" id="272844"/>
    <lineage>
        <taxon>Archaea</taxon>
        <taxon>Methanobacteriati</taxon>
        <taxon>Methanobacteriota</taxon>
        <taxon>Thermococci</taxon>
        <taxon>Thermococcales</taxon>
        <taxon>Thermococcaceae</taxon>
        <taxon>Pyrococcus</taxon>
    </lineage>
</organism>
<evidence type="ECO:0000313" key="1">
    <source>
        <dbReference type="EMBL" id="CAB50101.1"/>
    </source>
</evidence>
<dbReference type="Pfam" id="PF04007">
    <property type="entry name" value="DUF354"/>
    <property type="match status" value="1"/>
</dbReference>
<name>Q9UZF8_PYRAB</name>
<dbReference type="Proteomes" id="UP000000810">
    <property type="component" value="Chromosome"/>
</dbReference>
<protein>
    <recommendedName>
        <fullName evidence="5">DUF354 domain-containing protein</fullName>
    </recommendedName>
</protein>
<evidence type="ECO:0000313" key="3">
    <source>
        <dbReference type="Proteomes" id="UP000000810"/>
    </source>
</evidence>
<reference evidence="1" key="1">
    <citation type="submission" date="1999-07" db="EMBL/GenBank/DDBJ databases">
        <authorList>
            <person name="Genoscope"/>
        </authorList>
    </citation>
    <scope>NUCLEOTIDE SEQUENCE</scope>
    <source>
        <strain evidence="1">Orsay</strain>
    </source>
</reference>
<reference evidence="1" key="2">
    <citation type="journal article" date="2000" name="J. Mol. Biol.">
        <title>Archaeal homologs of eukaryotic methylation guide small nucleolar RNAs: lessons from the Pyrococcus genomes.</title>
        <authorList>
            <person name="Gaspin C."/>
            <person name="Cavaille J."/>
            <person name="Erauso G."/>
        </authorList>
    </citation>
    <scope>NUCLEOTIDE SEQUENCE</scope>
    <source>
        <strain evidence="1">Orsay</strain>
    </source>
</reference>
<dbReference type="SUPFAM" id="SSF53756">
    <property type="entry name" value="UDP-Glycosyltransferase/glycogen phosphorylase"/>
    <property type="match status" value="1"/>
</dbReference>
<dbReference type="EMBL" id="HE613800">
    <property type="protein sequence ID" value="CCE70621.1"/>
    <property type="molecule type" value="Genomic_DNA"/>
</dbReference>
<reference evidence="2 4" key="5">
    <citation type="journal article" date="2012" name="Curr. Microbiol.">
        <title>Re-annotation of two hyperthermophilic archaea Pyrococcus abyssi GE5 and Pyrococcus furiosus DSM 3638.</title>
        <authorList>
            <person name="Gao J."/>
            <person name="Wang J."/>
        </authorList>
    </citation>
    <scope>GENOME REANNOTATION</scope>
    <source>
        <strain evidence="2">GE5</strain>
        <strain evidence="4">GE5 / Orsay</strain>
    </source>
</reference>
<dbReference type="InterPro" id="IPR007152">
    <property type="entry name" value="DUF354"/>
</dbReference>
<dbReference type="PANTHER" id="PTHR39662:SF1">
    <property type="entry name" value="DUF354 DOMAIN-CONTAINING PROTEIN"/>
    <property type="match status" value="1"/>
</dbReference>
<gene>
    <name evidence="1" type="ordered locus">PAB1589</name>
</gene>
<evidence type="ECO:0008006" key="5">
    <source>
        <dbReference type="Google" id="ProtNLM"/>
    </source>
</evidence>
<dbReference type="RefSeq" id="WP_010868308.1">
    <property type="nucleotide sequence ID" value="NC_000868.1"/>
</dbReference>
<dbReference type="HOGENOM" id="CLU_067068_1_0_2"/>
<dbReference type="eggNOG" id="arCOG01395">
    <property type="taxonomic scope" value="Archaea"/>
</dbReference>
<proteinExistence type="predicted"/>
<reference evidence="1" key="3">
    <citation type="journal article" date="2001" name="Genome Res.">
        <title>Genome evolution at the genus level: comparison of three complete genomes of hyperthermophilic archaea.</title>
        <authorList>
            <person name="Lecompte O."/>
            <person name="Ripp R."/>
            <person name="Puzos-Barbe V."/>
            <person name="Duprat S."/>
            <person name="Heilig R."/>
            <person name="Dietrich J."/>
            <person name="Thierry J.C."/>
            <person name="Poch O."/>
        </authorList>
    </citation>
    <scope>NUCLEOTIDE SEQUENCE</scope>
    <source>
        <strain evidence="1">Orsay</strain>
    </source>
</reference>